<dbReference type="AlphaFoldDB" id="A0A7I9XXF0"/>
<name>A0A7I9XXF0_9MYCO</name>
<organism evidence="2 3">
    <name type="scientific">Mycobacterium botniense</name>
    <dbReference type="NCBI Taxonomy" id="84962"/>
    <lineage>
        <taxon>Bacteria</taxon>
        <taxon>Bacillati</taxon>
        <taxon>Actinomycetota</taxon>
        <taxon>Actinomycetes</taxon>
        <taxon>Mycobacteriales</taxon>
        <taxon>Mycobacteriaceae</taxon>
        <taxon>Mycobacterium</taxon>
    </lineage>
</organism>
<proteinExistence type="predicted"/>
<dbReference type="Pfam" id="PF02650">
    <property type="entry name" value="HTH_WhiA"/>
    <property type="match status" value="1"/>
</dbReference>
<comment type="caution">
    <text evidence="2">The sequence shown here is derived from an EMBL/GenBank/DDBJ whole genome shotgun (WGS) entry which is preliminary data.</text>
</comment>
<feature type="domain" description="Sporulation regulator WhiA C-terminal" evidence="1">
    <location>
        <begin position="15"/>
        <end position="49"/>
    </location>
</feature>
<evidence type="ECO:0000259" key="1">
    <source>
        <dbReference type="Pfam" id="PF02650"/>
    </source>
</evidence>
<protein>
    <recommendedName>
        <fullName evidence="1">Sporulation regulator WhiA C-terminal domain-containing protein</fullName>
    </recommendedName>
</protein>
<evidence type="ECO:0000313" key="3">
    <source>
        <dbReference type="Proteomes" id="UP000465361"/>
    </source>
</evidence>
<dbReference type="EMBL" id="BLKW01000002">
    <property type="protein sequence ID" value="GFG74472.1"/>
    <property type="molecule type" value="Genomic_DNA"/>
</dbReference>
<dbReference type="Proteomes" id="UP000465361">
    <property type="component" value="Unassembled WGS sequence"/>
</dbReference>
<reference evidence="2 3" key="1">
    <citation type="journal article" date="2019" name="Emerg. Microbes Infect.">
        <title>Comprehensive subspecies identification of 175 nontuberculous mycobacteria species based on 7547 genomic profiles.</title>
        <authorList>
            <person name="Matsumoto Y."/>
            <person name="Kinjo T."/>
            <person name="Motooka D."/>
            <person name="Nabeya D."/>
            <person name="Jung N."/>
            <person name="Uechi K."/>
            <person name="Horii T."/>
            <person name="Iida T."/>
            <person name="Fujita J."/>
            <person name="Nakamura S."/>
        </authorList>
    </citation>
    <scope>NUCLEOTIDE SEQUENCE [LARGE SCALE GENOMIC DNA]</scope>
    <source>
        <strain evidence="2 3">JCM 17322</strain>
    </source>
</reference>
<accession>A0A7I9XXF0</accession>
<sequence>MARRADGRRGMSDRWRIDHPDASLAELGALHEPPLTKHAVSGIIRRAKKWVAR</sequence>
<gene>
    <name evidence="2" type="ORF">MBOT_18370</name>
</gene>
<keyword evidence="3" id="KW-1185">Reference proteome</keyword>
<evidence type="ECO:0000313" key="2">
    <source>
        <dbReference type="EMBL" id="GFG74472.1"/>
    </source>
</evidence>
<dbReference type="InterPro" id="IPR023054">
    <property type="entry name" value="Sporulation_regulator_WhiA_C"/>
</dbReference>